<proteinExistence type="predicted"/>
<evidence type="ECO:0008006" key="3">
    <source>
        <dbReference type="Google" id="ProtNLM"/>
    </source>
</evidence>
<evidence type="ECO:0000313" key="2">
    <source>
        <dbReference type="Proteomes" id="UP000683000"/>
    </source>
</evidence>
<dbReference type="OrthoDB" id="3041043at2759"/>
<keyword evidence="2" id="KW-1185">Reference proteome</keyword>
<name>A0A8I2YR29_9AGAM</name>
<gene>
    <name evidence="1" type="ORF">JVT61DRAFT_1566</name>
</gene>
<accession>A0A8I2YR29</accession>
<dbReference type="AlphaFoldDB" id="A0A8I2YR29"/>
<sequence>MDIDSIIDTGDPLYARLFARPPVYDLIFSCLSPRSLTRVALTCRAASSAAAEFKTRAFNINRHFSRYFTDPIAFRSLQARTNTLVSGSNALQFLDRTFYPESDLDLYTHPGHSFEVAQFLVQVQGYHYVPRELQVKDWKVATKSYWDGITAVSTFKKQCLDQECLTVQIIEASSSPFESILGFHSTCVMNFISSDAAYSLYPVATFENRASLGMPSSRSTPTAIEKYIKRGWRIYYIPTPNNLAFFIEHARWVYDEHTWRLPLNQTGIEKRPPLSPTSAPLGFNPVLFNGWKLRIPERQETVGGYECYYYPVRTTLFRYNYAISEEDLSFAIRDWAIQQGKYYHWQVSKEDWAWFDADIPGFLRKK</sequence>
<organism evidence="1 2">
    <name type="scientific">Boletus reticuloceps</name>
    <dbReference type="NCBI Taxonomy" id="495285"/>
    <lineage>
        <taxon>Eukaryota</taxon>
        <taxon>Fungi</taxon>
        <taxon>Dikarya</taxon>
        <taxon>Basidiomycota</taxon>
        <taxon>Agaricomycotina</taxon>
        <taxon>Agaricomycetes</taxon>
        <taxon>Agaricomycetidae</taxon>
        <taxon>Boletales</taxon>
        <taxon>Boletineae</taxon>
        <taxon>Boletaceae</taxon>
        <taxon>Boletoideae</taxon>
        <taxon>Boletus</taxon>
    </lineage>
</organism>
<comment type="caution">
    <text evidence="1">The sequence shown here is derived from an EMBL/GenBank/DDBJ whole genome shotgun (WGS) entry which is preliminary data.</text>
</comment>
<dbReference type="EMBL" id="JAGFBS010000011">
    <property type="protein sequence ID" value="KAG6376586.1"/>
    <property type="molecule type" value="Genomic_DNA"/>
</dbReference>
<dbReference type="Proteomes" id="UP000683000">
    <property type="component" value="Unassembled WGS sequence"/>
</dbReference>
<reference evidence="1" key="1">
    <citation type="submission" date="2021-03" db="EMBL/GenBank/DDBJ databases">
        <title>Evolutionary innovations through gain and loss of genes in the ectomycorrhizal Boletales.</title>
        <authorList>
            <person name="Wu G."/>
            <person name="Miyauchi S."/>
            <person name="Morin E."/>
            <person name="Yang Z.-L."/>
            <person name="Xu J."/>
            <person name="Martin F.M."/>
        </authorList>
    </citation>
    <scope>NUCLEOTIDE SEQUENCE</scope>
    <source>
        <strain evidence="1">BR01</strain>
    </source>
</reference>
<protein>
    <recommendedName>
        <fullName evidence="3">F-box domain-containing protein</fullName>
    </recommendedName>
</protein>
<evidence type="ECO:0000313" key="1">
    <source>
        <dbReference type="EMBL" id="KAG6376586.1"/>
    </source>
</evidence>
<dbReference type="CDD" id="cd09917">
    <property type="entry name" value="F-box_SF"/>
    <property type="match status" value="1"/>
</dbReference>